<dbReference type="EnsemblMetazoa" id="tetur02g12190.1">
    <property type="protein sequence ID" value="tetur02g12190.1"/>
    <property type="gene ID" value="tetur02g12190"/>
</dbReference>
<reference evidence="2" key="2">
    <citation type="submission" date="2015-06" db="UniProtKB">
        <authorList>
            <consortium name="EnsemblMetazoa"/>
        </authorList>
    </citation>
    <scope>IDENTIFICATION</scope>
</reference>
<proteinExistence type="predicted"/>
<keyword evidence="1" id="KW-1133">Transmembrane helix</keyword>
<evidence type="ECO:0000313" key="2">
    <source>
        <dbReference type="EnsemblMetazoa" id="tetur02g12190.1"/>
    </source>
</evidence>
<name>T1JXJ6_TETUR</name>
<keyword evidence="1" id="KW-0812">Transmembrane</keyword>
<dbReference type="EMBL" id="CAEY01000829">
    <property type="status" value="NOT_ANNOTATED_CDS"/>
    <property type="molecule type" value="Genomic_DNA"/>
</dbReference>
<keyword evidence="1" id="KW-0472">Membrane</keyword>
<evidence type="ECO:0000313" key="3">
    <source>
        <dbReference type="Proteomes" id="UP000015104"/>
    </source>
</evidence>
<organism evidence="2 3">
    <name type="scientific">Tetranychus urticae</name>
    <name type="common">Two-spotted spider mite</name>
    <dbReference type="NCBI Taxonomy" id="32264"/>
    <lineage>
        <taxon>Eukaryota</taxon>
        <taxon>Metazoa</taxon>
        <taxon>Ecdysozoa</taxon>
        <taxon>Arthropoda</taxon>
        <taxon>Chelicerata</taxon>
        <taxon>Arachnida</taxon>
        <taxon>Acari</taxon>
        <taxon>Acariformes</taxon>
        <taxon>Trombidiformes</taxon>
        <taxon>Prostigmata</taxon>
        <taxon>Eleutherengona</taxon>
        <taxon>Raphignathae</taxon>
        <taxon>Tetranychoidea</taxon>
        <taxon>Tetranychidae</taxon>
        <taxon>Tetranychus</taxon>
    </lineage>
</organism>
<feature type="transmembrane region" description="Helical" evidence="1">
    <location>
        <begin position="20"/>
        <end position="39"/>
    </location>
</feature>
<dbReference type="HOGENOM" id="CLU_3280117_0_0_1"/>
<keyword evidence="3" id="KW-1185">Reference proteome</keyword>
<dbReference type="Proteomes" id="UP000015104">
    <property type="component" value="Unassembled WGS sequence"/>
</dbReference>
<accession>T1JXJ6</accession>
<sequence>MSLKESQIKLQIILKMQLNGITQNLTMLMMVVLVHGCSLRI</sequence>
<protein>
    <submittedName>
        <fullName evidence="2">Uncharacterized protein</fullName>
    </submittedName>
</protein>
<dbReference type="AlphaFoldDB" id="T1JXJ6"/>
<evidence type="ECO:0000256" key="1">
    <source>
        <dbReference type="SAM" id="Phobius"/>
    </source>
</evidence>
<reference evidence="3" key="1">
    <citation type="submission" date="2011-08" db="EMBL/GenBank/DDBJ databases">
        <authorList>
            <person name="Rombauts S."/>
        </authorList>
    </citation>
    <scope>NUCLEOTIDE SEQUENCE</scope>
    <source>
        <strain evidence="3">London</strain>
    </source>
</reference>